<sequence length="138" mass="15496">MQHVLGPRRLVPAKLGFSSVEIWMVLLSEAAQDIVSPGCAYVSTTIKEEAKELNSKDNVEHKGEEEGKGYFDDDQKEKLQSIRAISWRNARPSRYYDVCCLSALLLCFGCQGNDKLKGLCVRHVPTSADLQFLQLIYS</sequence>
<comment type="caution">
    <text evidence="1">The sequence shown here is derived from an EMBL/GenBank/DDBJ whole genome shotgun (WGS) entry which is preliminary data.</text>
</comment>
<name>A0AAV0SY01_9STRA</name>
<dbReference type="Proteomes" id="UP001162029">
    <property type="component" value="Unassembled WGS sequence"/>
</dbReference>
<keyword evidence="2" id="KW-1185">Reference proteome</keyword>
<gene>
    <name evidence="1" type="ORF">PDE001_LOCUS111</name>
</gene>
<proteinExistence type="predicted"/>
<accession>A0AAV0SY01</accession>
<organism evidence="1 2">
    <name type="scientific">Peronospora destructor</name>
    <dbReference type="NCBI Taxonomy" id="86335"/>
    <lineage>
        <taxon>Eukaryota</taxon>
        <taxon>Sar</taxon>
        <taxon>Stramenopiles</taxon>
        <taxon>Oomycota</taxon>
        <taxon>Peronosporomycetes</taxon>
        <taxon>Peronosporales</taxon>
        <taxon>Peronosporaceae</taxon>
        <taxon>Peronospora</taxon>
    </lineage>
</organism>
<protein>
    <submittedName>
        <fullName evidence="1">Uncharacterized protein</fullName>
    </submittedName>
</protein>
<evidence type="ECO:0000313" key="2">
    <source>
        <dbReference type="Proteomes" id="UP001162029"/>
    </source>
</evidence>
<dbReference type="AlphaFoldDB" id="A0AAV0SY01"/>
<reference evidence="1" key="1">
    <citation type="submission" date="2022-12" db="EMBL/GenBank/DDBJ databases">
        <authorList>
            <person name="Webb A."/>
        </authorList>
    </citation>
    <scope>NUCLEOTIDE SEQUENCE</scope>
    <source>
        <strain evidence="1">Pd1</strain>
    </source>
</reference>
<dbReference type="EMBL" id="CANTFM010000024">
    <property type="protein sequence ID" value="CAI5708603.1"/>
    <property type="molecule type" value="Genomic_DNA"/>
</dbReference>
<evidence type="ECO:0000313" key="1">
    <source>
        <dbReference type="EMBL" id="CAI5708603.1"/>
    </source>
</evidence>